<dbReference type="InterPro" id="IPR001789">
    <property type="entry name" value="Sig_transdc_resp-reg_receiver"/>
</dbReference>
<dbReference type="InterPro" id="IPR001867">
    <property type="entry name" value="OmpR/PhoB-type_DNA-bd"/>
</dbReference>
<dbReference type="Gene3D" id="3.40.50.2300">
    <property type="match status" value="1"/>
</dbReference>
<evidence type="ECO:0000313" key="7">
    <source>
        <dbReference type="Proteomes" id="UP000252669"/>
    </source>
</evidence>
<dbReference type="PROSITE" id="PS50110">
    <property type="entry name" value="RESPONSE_REGULATORY"/>
    <property type="match status" value="1"/>
</dbReference>
<dbReference type="Proteomes" id="UP000252669">
    <property type="component" value="Unassembled WGS sequence"/>
</dbReference>
<evidence type="ECO:0000256" key="2">
    <source>
        <dbReference type="PROSITE-ProRule" id="PRU00169"/>
    </source>
</evidence>
<evidence type="ECO:0000313" key="6">
    <source>
        <dbReference type="EMBL" id="RBQ29626.1"/>
    </source>
</evidence>
<dbReference type="AlphaFoldDB" id="A0A366MTN8"/>
<dbReference type="OrthoDB" id="5343147at2"/>
<dbReference type="RefSeq" id="WP_113893332.1">
    <property type="nucleotide sequence ID" value="NZ_JANJGA010000007.1"/>
</dbReference>
<dbReference type="SUPFAM" id="SSF52172">
    <property type="entry name" value="CheY-like"/>
    <property type="match status" value="1"/>
</dbReference>
<dbReference type="InterPro" id="IPR011006">
    <property type="entry name" value="CheY-like_superfamily"/>
</dbReference>
<evidence type="ECO:0000256" key="3">
    <source>
        <dbReference type="PROSITE-ProRule" id="PRU01091"/>
    </source>
</evidence>
<dbReference type="EMBL" id="PDKB01000004">
    <property type="protein sequence ID" value="RBQ29626.1"/>
    <property type="molecule type" value="Genomic_DNA"/>
</dbReference>
<dbReference type="SUPFAM" id="SSF46894">
    <property type="entry name" value="C-terminal effector domain of the bipartite response regulators"/>
    <property type="match status" value="1"/>
</dbReference>
<protein>
    <submittedName>
        <fullName evidence="6">Helix-turn-helix domain-containing protein</fullName>
    </submittedName>
</protein>
<dbReference type="InterPro" id="IPR016032">
    <property type="entry name" value="Sig_transdc_resp-reg_C-effctor"/>
</dbReference>
<evidence type="ECO:0000259" key="4">
    <source>
        <dbReference type="PROSITE" id="PS50110"/>
    </source>
</evidence>
<keyword evidence="1 3" id="KW-0238">DNA-binding</keyword>
<proteinExistence type="predicted"/>
<name>A0A366MTN8_9BACT</name>
<dbReference type="GO" id="GO:0006355">
    <property type="term" value="P:regulation of DNA-templated transcription"/>
    <property type="evidence" value="ECO:0007669"/>
    <property type="project" value="InterPro"/>
</dbReference>
<comment type="caution">
    <text evidence="2">Lacks conserved residue(s) required for the propagation of feature annotation.</text>
</comment>
<dbReference type="GO" id="GO:0003677">
    <property type="term" value="F:DNA binding"/>
    <property type="evidence" value="ECO:0007669"/>
    <property type="project" value="UniProtKB-UniRule"/>
</dbReference>
<comment type="caution">
    <text evidence="6">The sequence shown here is derived from an EMBL/GenBank/DDBJ whole genome shotgun (WGS) entry which is preliminary data.</text>
</comment>
<dbReference type="PROSITE" id="PS51755">
    <property type="entry name" value="OMPR_PHOB"/>
    <property type="match status" value="1"/>
</dbReference>
<keyword evidence="7" id="KW-1185">Reference proteome</keyword>
<dbReference type="InterPro" id="IPR036388">
    <property type="entry name" value="WH-like_DNA-bd_sf"/>
</dbReference>
<feature type="domain" description="Response regulatory" evidence="4">
    <location>
        <begin position="5"/>
        <end position="117"/>
    </location>
</feature>
<evidence type="ECO:0000259" key="5">
    <source>
        <dbReference type="PROSITE" id="PS51755"/>
    </source>
</evidence>
<feature type="DNA-binding region" description="OmpR/PhoB-type" evidence="3">
    <location>
        <begin position="126"/>
        <end position="220"/>
    </location>
</feature>
<dbReference type="SMART" id="SM00862">
    <property type="entry name" value="Trans_reg_C"/>
    <property type="match status" value="1"/>
</dbReference>
<feature type="domain" description="OmpR/PhoB-type" evidence="5">
    <location>
        <begin position="126"/>
        <end position="220"/>
    </location>
</feature>
<organism evidence="6 7">
    <name type="scientific">Aliarcobacter vitoriensis</name>
    <dbReference type="NCBI Taxonomy" id="2011099"/>
    <lineage>
        <taxon>Bacteria</taxon>
        <taxon>Pseudomonadati</taxon>
        <taxon>Campylobacterota</taxon>
        <taxon>Epsilonproteobacteria</taxon>
        <taxon>Campylobacterales</taxon>
        <taxon>Arcobacteraceae</taxon>
        <taxon>Aliarcobacter</taxon>
    </lineage>
</organism>
<evidence type="ECO:0000256" key="1">
    <source>
        <dbReference type="ARBA" id="ARBA00023125"/>
    </source>
</evidence>
<reference evidence="6 7" key="1">
    <citation type="submission" date="2017-10" db="EMBL/GenBank/DDBJ databases">
        <title>Genomics of the genus Arcobacter.</title>
        <authorList>
            <person name="Perez-Cataluna A."/>
            <person name="Figueras M.J."/>
        </authorList>
    </citation>
    <scope>NUCLEOTIDE SEQUENCE [LARGE SCALE GENOMIC DNA]</scope>
    <source>
        <strain evidence="6 7">CECT 9230</strain>
    </source>
</reference>
<sequence length="220" mass="25949">MSRIRILVLESNDLSISRIIKNLENNNFIVDICINNDKFLEKIYKNLYDLYIFNIDETLNNRFQLIKMLNSYQDLTMKMVITSIQSIVKLSYLSGCDECVIKTINETEIILRIKTLIRRQFRVYTDTIYLTKNIEYEIFNKRVLINKKDIFLGKKATLILEYLLKFRGSFVSTDSLEKGVYPANSDSKNGVIRFYIHQLRQVIGDNLIVSHRTYGYKIDI</sequence>
<dbReference type="Gene3D" id="1.10.10.10">
    <property type="entry name" value="Winged helix-like DNA-binding domain superfamily/Winged helix DNA-binding domain"/>
    <property type="match status" value="1"/>
</dbReference>
<accession>A0A366MTN8</accession>
<dbReference type="Pfam" id="PF00486">
    <property type="entry name" value="Trans_reg_C"/>
    <property type="match status" value="1"/>
</dbReference>
<gene>
    <name evidence="6" type="ORF">CRU91_03230</name>
</gene>
<dbReference type="GO" id="GO:0000160">
    <property type="term" value="P:phosphorelay signal transduction system"/>
    <property type="evidence" value="ECO:0007669"/>
    <property type="project" value="InterPro"/>
</dbReference>